<dbReference type="SUPFAM" id="SSF56059">
    <property type="entry name" value="Glutathione synthetase ATP-binding domain-like"/>
    <property type="match status" value="1"/>
</dbReference>
<dbReference type="KEGG" id="proe:H9L23_15980"/>
<dbReference type="Pfam" id="PF02955">
    <property type="entry name" value="GSH-S_ATP"/>
    <property type="match status" value="1"/>
</dbReference>
<accession>A0A7G9QBA5</accession>
<dbReference type="PANTHER" id="PTHR39217">
    <property type="match status" value="1"/>
</dbReference>
<evidence type="ECO:0000313" key="3">
    <source>
        <dbReference type="Proteomes" id="UP000515806"/>
    </source>
</evidence>
<protein>
    <recommendedName>
        <fullName evidence="1">Prokaryotic glutathione synthetase ATP-binding domain-containing protein</fullName>
    </recommendedName>
</protein>
<dbReference type="AlphaFoldDB" id="A0A7G9QBA5"/>
<keyword evidence="3" id="KW-1185">Reference proteome</keyword>
<dbReference type="InterPro" id="IPR053191">
    <property type="entry name" value="DcsG_Biosynth_Enzyme"/>
</dbReference>
<evidence type="ECO:0000313" key="2">
    <source>
        <dbReference type="EMBL" id="QNN40630.1"/>
    </source>
</evidence>
<reference evidence="2 3" key="1">
    <citation type="submission" date="2020-08" db="EMBL/GenBank/DDBJ databases">
        <title>Genome sequence of Pedobacter roseus KACC 11594T.</title>
        <authorList>
            <person name="Hyun D.-W."/>
            <person name="Bae J.-W."/>
        </authorList>
    </citation>
    <scope>NUCLEOTIDE SEQUENCE [LARGE SCALE GENOMIC DNA]</scope>
    <source>
        <strain evidence="2 3">KACC 11594</strain>
    </source>
</reference>
<dbReference type="Proteomes" id="UP000515806">
    <property type="component" value="Chromosome"/>
</dbReference>
<dbReference type="Gene3D" id="3.30.1490.20">
    <property type="entry name" value="ATP-grasp fold, A domain"/>
    <property type="match status" value="1"/>
</dbReference>
<feature type="domain" description="Prokaryotic glutathione synthetase ATP-binding" evidence="1">
    <location>
        <begin position="109"/>
        <end position="235"/>
    </location>
</feature>
<dbReference type="InterPro" id="IPR004218">
    <property type="entry name" value="GSHS_ATP-bd"/>
</dbReference>
<dbReference type="GO" id="GO:0005524">
    <property type="term" value="F:ATP binding"/>
    <property type="evidence" value="ECO:0007669"/>
    <property type="project" value="InterPro"/>
</dbReference>
<dbReference type="PANTHER" id="PTHR39217:SF1">
    <property type="entry name" value="GLUTATHIONE SYNTHETASE"/>
    <property type="match status" value="1"/>
</dbReference>
<proteinExistence type="predicted"/>
<organism evidence="2 3">
    <name type="scientific">Pedobacter roseus</name>
    <dbReference type="NCBI Taxonomy" id="336820"/>
    <lineage>
        <taxon>Bacteria</taxon>
        <taxon>Pseudomonadati</taxon>
        <taxon>Bacteroidota</taxon>
        <taxon>Sphingobacteriia</taxon>
        <taxon>Sphingobacteriales</taxon>
        <taxon>Sphingobacteriaceae</taxon>
        <taxon>Pedobacter</taxon>
    </lineage>
</organism>
<name>A0A7G9QBA5_9SPHI</name>
<evidence type="ECO:0000259" key="1">
    <source>
        <dbReference type="Pfam" id="PF02955"/>
    </source>
</evidence>
<dbReference type="GO" id="GO:0004363">
    <property type="term" value="F:glutathione synthase activity"/>
    <property type="evidence" value="ECO:0007669"/>
    <property type="project" value="InterPro"/>
</dbReference>
<dbReference type="InterPro" id="IPR013815">
    <property type="entry name" value="ATP_grasp_subdomain_1"/>
</dbReference>
<dbReference type="RefSeq" id="WP_187591344.1">
    <property type="nucleotide sequence ID" value="NZ_CP060723.1"/>
</dbReference>
<dbReference type="EMBL" id="CP060723">
    <property type="protein sequence ID" value="QNN40630.1"/>
    <property type="molecule type" value="Genomic_DNA"/>
</dbReference>
<dbReference type="Gene3D" id="3.40.50.20">
    <property type="match status" value="1"/>
</dbReference>
<gene>
    <name evidence="2" type="ORF">H9L23_15980</name>
</gene>
<sequence>MNIALITYLDKGAYDTTTVESEDDKLLHFLKDKGLNIEKIIWNDQNVNWENYSHAILKSPWDYFDLIEDFYAWLDLLEAKKVKLLNPIEVVRWNSNKKYLQEIEAAGLKIIPSAFINKQENVTLKHFFEKFNTNKLIVKPCISGGAKNTFKVTAENVEEVNQKLDQLIQNEDFIIQPFLPEILESGEWSFIFFNGIYSHSLIKQAKPGDFRVQPAHGGTVHPQYPDAELIAMAQQYVNSFAKNCLYARVDGTFVKGEFLLMELELIEPFLFLNTDPQNYEKYYKALTGLI</sequence>
<dbReference type="Gene3D" id="3.30.470.20">
    <property type="entry name" value="ATP-grasp fold, B domain"/>
    <property type="match status" value="1"/>
</dbReference>